<dbReference type="AlphaFoldDB" id="A0A2P2N8M6"/>
<sequence>MKLAHQTIIGHTVGFYSENEIRTFVPILI</sequence>
<proteinExistence type="predicted"/>
<evidence type="ECO:0000313" key="1">
    <source>
        <dbReference type="EMBL" id="MBX38786.1"/>
    </source>
</evidence>
<protein>
    <submittedName>
        <fullName evidence="1">Uncharacterized protein</fullName>
    </submittedName>
</protein>
<organism evidence="1">
    <name type="scientific">Rhizophora mucronata</name>
    <name type="common">Asiatic mangrove</name>
    <dbReference type="NCBI Taxonomy" id="61149"/>
    <lineage>
        <taxon>Eukaryota</taxon>
        <taxon>Viridiplantae</taxon>
        <taxon>Streptophyta</taxon>
        <taxon>Embryophyta</taxon>
        <taxon>Tracheophyta</taxon>
        <taxon>Spermatophyta</taxon>
        <taxon>Magnoliopsida</taxon>
        <taxon>eudicotyledons</taxon>
        <taxon>Gunneridae</taxon>
        <taxon>Pentapetalae</taxon>
        <taxon>rosids</taxon>
        <taxon>fabids</taxon>
        <taxon>Malpighiales</taxon>
        <taxon>Rhizophoraceae</taxon>
        <taxon>Rhizophora</taxon>
    </lineage>
</organism>
<name>A0A2P2N8M6_RHIMU</name>
<reference evidence="1" key="1">
    <citation type="submission" date="2018-02" db="EMBL/GenBank/DDBJ databases">
        <title>Rhizophora mucronata_Transcriptome.</title>
        <authorList>
            <person name="Meera S.P."/>
            <person name="Sreeshan A."/>
            <person name="Augustine A."/>
        </authorList>
    </citation>
    <scope>NUCLEOTIDE SEQUENCE</scope>
    <source>
        <tissue evidence="1">Leaf</tissue>
    </source>
</reference>
<dbReference type="EMBL" id="GGEC01058302">
    <property type="protein sequence ID" value="MBX38786.1"/>
    <property type="molecule type" value="Transcribed_RNA"/>
</dbReference>
<accession>A0A2P2N8M6</accession>